<accession>A0ABN6VFK6</accession>
<name>A0ABN6VFK6_9HYPH</name>
<dbReference type="InterPro" id="IPR021293">
    <property type="entry name" value="DUF2865"/>
</dbReference>
<dbReference type="RefSeq" id="WP_281927613.1">
    <property type="nucleotide sequence ID" value="NZ_AP027142.1"/>
</dbReference>
<evidence type="ECO:0000256" key="2">
    <source>
        <dbReference type="SAM" id="SignalP"/>
    </source>
</evidence>
<dbReference type="Proteomes" id="UP001317629">
    <property type="component" value="Chromosome"/>
</dbReference>
<proteinExistence type="predicted"/>
<evidence type="ECO:0000313" key="3">
    <source>
        <dbReference type="EMBL" id="BDV34434.1"/>
    </source>
</evidence>
<feature type="signal peptide" evidence="2">
    <location>
        <begin position="1"/>
        <end position="25"/>
    </location>
</feature>
<evidence type="ECO:0000313" key="4">
    <source>
        <dbReference type="Proteomes" id="UP001317629"/>
    </source>
</evidence>
<sequence>MRLHRPIFAVFAALLATGLSSQAEAGLLDFLFGSDPEPVQMAPQRAPDSARRRAKVQGDLRFGQPKEGSGFASTNAGGFCVRTCDGYFFPLIKSTRASRQQSCELACPSAQVEIYDGGSIETARNSKGQRYSALPAAFAFRDKANSSCVCNDPSTSQAFFEKTAREDPTLQSGDILVEETGAFVYRSDKFVPLRNASFMSSAVRDRLRAMLRRTASMKAAPAQAETSGPTGEISFGKDDRTGSTTR</sequence>
<reference evidence="3 4" key="1">
    <citation type="journal article" date="2023" name="Int. J. Syst. Evol. Microbiol.">
        <title>Methylocystis iwaonis sp. nov., a type II methane-oxidizing bacterium from surface soil of a rice paddy field in Japan, and emended description of the genus Methylocystis (ex Whittenbury et al. 1970) Bowman et al. 1993.</title>
        <authorList>
            <person name="Kaise H."/>
            <person name="Sawadogo J.B."/>
            <person name="Alam M.S."/>
            <person name="Ueno C."/>
            <person name="Dianou D."/>
            <person name="Shinjo R."/>
            <person name="Asakawa S."/>
        </authorList>
    </citation>
    <scope>NUCLEOTIDE SEQUENCE [LARGE SCALE GENOMIC DNA]</scope>
    <source>
        <strain evidence="3 4">SS37A-Re</strain>
    </source>
</reference>
<feature type="region of interest" description="Disordered" evidence="1">
    <location>
        <begin position="214"/>
        <end position="246"/>
    </location>
</feature>
<dbReference type="Pfam" id="PF11064">
    <property type="entry name" value="DUF2865"/>
    <property type="match status" value="1"/>
</dbReference>
<dbReference type="EMBL" id="AP027142">
    <property type="protein sequence ID" value="BDV34434.1"/>
    <property type="molecule type" value="Genomic_DNA"/>
</dbReference>
<keyword evidence="2" id="KW-0732">Signal</keyword>
<keyword evidence="4" id="KW-1185">Reference proteome</keyword>
<evidence type="ECO:0008006" key="5">
    <source>
        <dbReference type="Google" id="ProtNLM"/>
    </source>
</evidence>
<feature type="compositionally biased region" description="Basic and acidic residues" evidence="1">
    <location>
        <begin position="235"/>
        <end position="246"/>
    </location>
</feature>
<gene>
    <name evidence="3" type="ORF">SS37A_19630</name>
</gene>
<evidence type="ECO:0000256" key="1">
    <source>
        <dbReference type="SAM" id="MobiDB-lite"/>
    </source>
</evidence>
<organism evidence="3 4">
    <name type="scientific">Methylocystis iwaonis</name>
    <dbReference type="NCBI Taxonomy" id="2885079"/>
    <lineage>
        <taxon>Bacteria</taxon>
        <taxon>Pseudomonadati</taxon>
        <taxon>Pseudomonadota</taxon>
        <taxon>Alphaproteobacteria</taxon>
        <taxon>Hyphomicrobiales</taxon>
        <taxon>Methylocystaceae</taxon>
        <taxon>Methylocystis</taxon>
    </lineage>
</organism>
<protein>
    <recommendedName>
        <fullName evidence="5">DUF2865 domain-containing protein</fullName>
    </recommendedName>
</protein>
<feature type="chain" id="PRO_5047317181" description="DUF2865 domain-containing protein" evidence="2">
    <location>
        <begin position="26"/>
        <end position="246"/>
    </location>
</feature>